<dbReference type="SUPFAM" id="SSF103473">
    <property type="entry name" value="MFS general substrate transporter"/>
    <property type="match status" value="1"/>
</dbReference>
<proteinExistence type="inferred from homology"/>
<evidence type="ECO:0000256" key="7">
    <source>
        <dbReference type="SAM" id="Phobius"/>
    </source>
</evidence>
<dbReference type="InterPro" id="IPR011701">
    <property type="entry name" value="MFS"/>
</dbReference>
<feature type="transmembrane region" description="Helical" evidence="7">
    <location>
        <begin position="359"/>
        <end position="382"/>
    </location>
</feature>
<dbReference type="RefSeq" id="XP_023692431.1">
    <property type="nucleotide sequence ID" value="XM_023836663.2"/>
</dbReference>
<evidence type="ECO:0000313" key="9">
    <source>
        <dbReference type="Proteomes" id="UP000261540"/>
    </source>
</evidence>
<dbReference type="Proteomes" id="UP000261540">
    <property type="component" value="Unplaced"/>
</dbReference>
<dbReference type="PANTHER" id="PTHR23121:SF9">
    <property type="entry name" value="SODIUM-DEPENDENT GLUCOSE TRANSPORTER 1"/>
    <property type="match status" value="1"/>
</dbReference>
<feature type="region of interest" description="Disordered" evidence="6">
    <location>
        <begin position="1"/>
        <end position="21"/>
    </location>
</feature>
<name>A0A3B3TDI1_9TELE</name>
<feature type="transmembrane region" description="Helical" evidence="7">
    <location>
        <begin position="27"/>
        <end position="47"/>
    </location>
</feature>
<comment type="similarity">
    <text evidence="2">Belongs to the major facilitator superfamily.</text>
</comment>
<sequence length="494" mass="52744">MKKGRRLGTTGTGPGTGDDSSGDCKRWMVTLSLCASFFGLGMGISVLGPTLGDLATNVGQNISNISYIFVGRSGGYMLGSMLAGILFDIINHQLLLGFSMALTAFGMSTVPFCKTAPLLTVLMSTVGVSMGVLDTGGNVVILNTWEARSGPHLQALHFSFAAGAFVAPIVAKLLFGNDERPGQTDVLGNWDSWSGTPSPAKPAPAFTAQALEASASMPESMWAYFVIGAFCLLVSLLFFIQFYQNKLSRGVVRTTPEKPLVARHHNALILLLFFFFFWYVGAEVVYGSFIFTFAKDHAGMTEPQAAGLNSLFWGSFAATRGLAVFVSACMGPACMILLSLLGCALSSLLLSIFTRSSVTLWSCTAVYGASMATTFPSGISWVEQYTRVTGRSAAIFVVGAALGEMVLPAVVGLLLGKAQDVPVLMYLCLGAAIITSIIFLIMYKLATSPSGSGRKNQKVDDSEHIKALKDTGINKDKEEEEEREEEEEGEDETL</sequence>
<keyword evidence="4 7" id="KW-1133">Transmembrane helix</keyword>
<dbReference type="FunFam" id="1.20.1250.20:FF:000508">
    <property type="entry name" value="Sodium-dependent glucose transporter 1"/>
    <property type="match status" value="1"/>
</dbReference>
<accession>A0A3B3TDI1</accession>
<keyword evidence="3 7" id="KW-0812">Transmembrane</keyword>
<feature type="transmembrane region" description="Helical" evidence="7">
    <location>
        <begin position="221"/>
        <end position="243"/>
    </location>
</feature>
<evidence type="ECO:0000256" key="6">
    <source>
        <dbReference type="SAM" id="MobiDB-lite"/>
    </source>
</evidence>
<evidence type="ECO:0000256" key="4">
    <source>
        <dbReference type="ARBA" id="ARBA00022989"/>
    </source>
</evidence>
<dbReference type="Ensembl" id="ENSPKIT00000021741.1">
    <property type="protein sequence ID" value="ENSPKIP00000040720.1"/>
    <property type="gene ID" value="ENSPKIG00000017571.1"/>
</dbReference>
<evidence type="ECO:0000256" key="3">
    <source>
        <dbReference type="ARBA" id="ARBA00022692"/>
    </source>
</evidence>
<reference evidence="8" key="2">
    <citation type="submission" date="2025-09" db="UniProtKB">
        <authorList>
            <consortium name="Ensembl"/>
        </authorList>
    </citation>
    <scope>IDENTIFICATION</scope>
</reference>
<dbReference type="GeneTree" id="ENSGT00530000063320"/>
<dbReference type="GeneID" id="111856576"/>
<feature type="transmembrane region" description="Helical" evidence="7">
    <location>
        <begin position="118"/>
        <end position="143"/>
    </location>
</feature>
<dbReference type="KEGG" id="pki:111856576"/>
<dbReference type="GO" id="GO:0016020">
    <property type="term" value="C:membrane"/>
    <property type="evidence" value="ECO:0007669"/>
    <property type="project" value="UniProtKB-SubCell"/>
</dbReference>
<feature type="compositionally biased region" description="Acidic residues" evidence="6">
    <location>
        <begin position="478"/>
        <end position="494"/>
    </location>
</feature>
<dbReference type="PANTHER" id="PTHR23121">
    <property type="entry name" value="SODIUM-DEPENDENT GLUCOSE TRANSPORTER 1"/>
    <property type="match status" value="1"/>
</dbReference>
<dbReference type="OrthoDB" id="546893at2759"/>
<dbReference type="GO" id="GO:0022857">
    <property type="term" value="F:transmembrane transporter activity"/>
    <property type="evidence" value="ECO:0007669"/>
    <property type="project" value="InterPro"/>
</dbReference>
<feature type="transmembrane region" description="Helical" evidence="7">
    <location>
        <begin position="394"/>
        <end position="415"/>
    </location>
</feature>
<feature type="transmembrane region" description="Helical" evidence="7">
    <location>
        <begin position="94"/>
        <end position="112"/>
    </location>
</feature>
<feature type="transmembrane region" description="Helical" evidence="7">
    <location>
        <begin position="67"/>
        <end position="87"/>
    </location>
</feature>
<dbReference type="Pfam" id="PF07690">
    <property type="entry name" value="MFS_1"/>
    <property type="match status" value="2"/>
</dbReference>
<feature type="region of interest" description="Disordered" evidence="6">
    <location>
        <begin position="449"/>
        <end position="494"/>
    </location>
</feature>
<evidence type="ECO:0000256" key="1">
    <source>
        <dbReference type="ARBA" id="ARBA00004141"/>
    </source>
</evidence>
<keyword evidence="5 7" id="KW-0472">Membrane</keyword>
<protein>
    <submittedName>
        <fullName evidence="8">Major facilitator superfamily domain containing 4B</fullName>
    </submittedName>
</protein>
<evidence type="ECO:0000313" key="8">
    <source>
        <dbReference type="Ensembl" id="ENSPKIP00000040720.1"/>
    </source>
</evidence>
<keyword evidence="9" id="KW-1185">Reference proteome</keyword>
<dbReference type="Gene3D" id="1.20.1250.20">
    <property type="entry name" value="MFS general substrate transporter like domains"/>
    <property type="match status" value="2"/>
</dbReference>
<evidence type="ECO:0000256" key="5">
    <source>
        <dbReference type="ARBA" id="ARBA00023136"/>
    </source>
</evidence>
<evidence type="ECO:0000256" key="2">
    <source>
        <dbReference type="ARBA" id="ARBA00008335"/>
    </source>
</evidence>
<dbReference type="AlphaFoldDB" id="A0A3B3TDI1"/>
<organism evidence="8 9">
    <name type="scientific">Paramormyrops kingsleyae</name>
    <dbReference type="NCBI Taxonomy" id="1676925"/>
    <lineage>
        <taxon>Eukaryota</taxon>
        <taxon>Metazoa</taxon>
        <taxon>Chordata</taxon>
        <taxon>Craniata</taxon>
        <taxon>Vertebrata</taxon>
        <taxon>Euteleostomi</taxon>
        <taxon>Actinopterygii</taxon>
        <taxon>Neopterygii</taxon>
        <taxon>Teleostei</taxon>
        <taxon>Osteoglossocephala</taxon>
        <taxon>Osteoglossomorpha</taxon>
        <taxon>Osteoglossiformes</taxon>
        <taxon>Mormyridae</taxon>
        <taxon>Paramormyrops</taxon>
    </lineage>
</organism>
<reference evidence="8" key="1">
    <citation type="submission" date="2025-08" db="UniProtKB">
        <authorList>
            <consortium name="Ensembl"/>
        </authorList>
    </citation>
    <scope>IDENTIFICATION</scope>
</reference>
<comment type="subcellular location">
    <subcellularLocation>
        <location evidence="1">Membrane</location>
        <topology evidence="1">Multi-pass membrane protein</topology>
    </subcellularLocation>
</comment>
<dbReference type="InterPro" id="IPR036259">
    <property type="entry name" value="MFS_trans_sf"/>
</dbReference>
<feature type="compositionally biased region" description="Basic and acidic residues" evidence="6">
    <location>
        <begin position="457"/>
        <end position="477"/>
    </location>
</feature>
<feature type="transmembrane region" description="Helical" evidence="7">
    <location>
        <begin position="268"/>
        <end position="291"/>
    </location>
</feature>
<feature type="transmembrane region" description="Helical" evidence="7">
    <location>
        <begin position="421"/>
        <end position="446"/>
    </location>
</feature>
<feature type="transmembrane region" description="Helical" evidence="7">
    <location>
        <begin position="155"/>
        <end position="175"/>
    </location>
</feature>